<evidence type="ECO:0000259" key="2">
    <source>
        <dbReference type="Pfam" id="PF00135"/>
    </source>
</evidence>
<evidence type="ECO:0000313" key="4">
    <source>
        <dbReference type="Proteomes" id="UP000017837"/>
    </source>
</evidence>
<sequence>MMRVLSSLIVLGVALMALPALAQKSTPPVQVTGGLISGTDNGGVRSFFGVPFAAPPVGSLRWRAPQAVVPWQDVKAATTLSAACAPNADWLPNPKSEDCLYLNVWAPEQADQAKAEKLPVIVWVHGGGYYGGTAGQPLFDGGNLARHGVVVVTLNYRLGIFGFFAHPELSAESPDQASGNQGIEDQIAALHWVKANIAAFGGDPGRVAAGQGPVPARHR</sequence>
<dbReference type="Gene3D" id="3.40.50.1820">
    <property type="entry name" value="alpha/beta hydrolase"/>
    <property type="match status" value="1"/>
</dbReference>
<reference evidence="3 4" key="1">
    <citation type="journal article" date="2014" name="Nature">
        <title>Sequential evolution of bacterial morphology by co-option of a developmental regulator.</title>
        <authorList>
            <person name="Jiang C."/>
            <person name="Brown P.J."/>
            <person name="Ducret A."/>
            <person name="Brun Y.V."/>
        </authorList>
    </citation>
    <scope>NUCLEOTIDE SEQUENCE [LARGE SCALE GENOMIC DNA]</scope>
    <source>
        <strain evidence="3 4">DSM 16100</strain>
    </source>
</reference>
<dbReference type="PROSITE" id="PS00941">
    <property type="entry name" value="CARBOXYLESTERASE_B_2"/>
    <property type="match status" value="1"/>
</dbReference>
<protein>
    <recommendedName>
        <fullName evidence="2">Carboxylesterase type B domain-containing protein</fullName>
    </recommendedName>
</protein>
<dbReference type="SUPFAM" id="SSF53474">
    <property type="entry name" value="alpha/beta-Hydrolases"/>
    <property type="match status" value="1"/>
</dbReference>
<dbReference type="InterPro" id="IPR050309">
    <property type="entry name" value="Type-B_Carboxylest/Lipase"/>
</dbReference>
<comment type="caution">
    <text evidence="3">The sequence shown here is derived from an EMBL/GenBank/DDBJ whole genome shotgun (WGS) entry which is preliminary data.</text>
</comment>
<dbReference type="EMBL" id="AWGB01000052">
    <property type="protein sequence ID" value="ESQ86619.1"/>
    <property type="molecule type" value="Genomic_DNA"/>
</dbReference>
<dbReference type="InterPro" id="IPR029058">
    <property type="entry name" value="AB_hydrolase_fold"/>
</dbReference>
<accession>V4PHE6</accession>
<gene>
    <name evidence="3" type="ORF">ABENE_18100</name>
</gene>
<evidence type="ECO:0000313" key="3">
    <source>
        <dbReference type="EMBL" id="ESQ86619.1"/>
    </source>
</evidence>
<evidence type="ECO:0000256" key="1">
    <source>
        <dbReference type="SAM" id="SignalP"/>
    </source>
</evidence>
<dbReference type="STRING" id="1121022.GCA_000376105_04321"/>
<dbReference type="InterPro" id="IPR002018">
    <property type="entry name" value="CarbesteraseB"/>
</dbReference>
<dbReference type="Proteomes" id="UP000017837">
    <property type="component" value="Unassembled WGS sequence"/>
</dbReference>
<dbReference type="eggNOG" id="COG2272">
    <property type="taxonomic scope" value="Bacteria"/>
</dbReference>
<keyword evidence="1" id="KW-0732">Signal</keyword>
<name>V4PHE6_9CAUL</name>
<dbReference type="PANTHER" id="PTHR11559">
    <property type="entry name" value="CARBOXYLESTERASE"/>
    <property type="match status" value="1"/>
</dbReference>
<dbReference type="InterPro" id="IPR019819">
    <property type="entry name" value="Carboxylesterase_B_CS"/>
</dbReference>
<keyword evidence="4" id="KW-1185">Reference proteome</keyword>
<dbReference type="AlphaFoldDB" id="V4PHE6"/>
<feature type="chain" id="PRO_5004724689" description="Carboxylesterase type B domain-containing protein" evidence="1">
    <location>
        <begin position="23"/>
        <end position="219"/>
    </location>
</feature>
<feature type="domain" description="Carboxylesterase type B" evidence="2">
    <location>
        <begin position="26"/>
        <end position="208"/>
    </location>
</feature>
<proteinExistence type="predicted"/>
<feature type="signal peptide" evidence="1">
    <location>
        <begin position="1"/>
        <end position="22"/>
    </location>
</feature>
<dbReference type="Pfam" id="PF00135">
    <property type="entry name" value="COesterase"/>
    <property type="match status" value="1"/>
</dbReference>
<organism evidence="3 4">
    <name type="scientific">Asticcacaulis benevestitus DSM 16100 = ATCC BAA-896</name>
    <dbReference type="NCBI Taxonomy" id="1121022"/>
    <lineage>
        <taxon>Bacteria</taxon>
        <taxon>Pseudomonadati</taxon>
        <taxon>Pseudomonadota</taxon>
        <taxon>Alphaproteobacteria</taxon>
        <taxon>Caulobacterales</taxon>
        <taxon>Caulobacteraceae</taxon>
        <taxon>Asticcacaulis</taxon>
    </lineage>
</organism>
<dbReference type="PATRIC" id="fig|1121022.4.peg.3700"/>